<feature type="non-terminal residue" evidence="1">
    <location>
        <position position="1"/>
    </location>
</feature>
<name>A0A9N9K483_9GLOM</name>
<sequence length="201" mass="23270">DTLKELVILLCPFAEASTYLGASKTSMIGFINPILVILSKIYMMKIEYEDVEEHEISKHHKININVPQNCDNLGRKVQNSPADNYLLHTLLDPHHKKLEFADSLDHKFVMNTLKNIYNKYTQDSQQTLLTNLTDIVEPYNLDNELSTKCLKKKFCSLSQNNEVENYFQLNEIDLESDACTWWATHKNNFPVLASFVHEYLA</sequence>
<evidence type="ECO:0000313" key="2">
    <source>
        <dbReference type="Proteomes" id="UP000789759"/>
    </source>
</evidence>
<dbReference type="InterPro" id="IPR012337">
    <property type="entry name" value="RNaseH-like_sf"/>
</dbReference>
<gene>
    <name evidence="1" type="ORF">CPELLU_LOCUS18591</name>
</gene>
<reference evidence="1" key="1">
    <citation type="submission" date="2021-06" db="EMBL/GenBank/DDBJ databases">
        <authorList>
            <person name="Kallberg Y."/>
            <person name="Tangrot J."/>
            <person name="Rosling A."/>
        </authorList>
    </citation>
    <scope>NUCLEOTIDE SEQUENCE</scope>
    <source>
        <strain evidence="1">FL966</strain>
    </source>
</reference>
<keyword evidence="2" id="KW-1185">Reference proteome</keyword>
<protein>
    <submittedName>
        <fullName evidence="1">1004_t:CDS:1</fullName>
    </submittedName>
</protein>
<dbReference type="Proteomes" id="UP000789759">
    <property type="component" value="Unassembled WGS sequence"/>
</dbReference>
<dbReference type="EMBL" id="CAJVQA010037987">
    <property type="protein sequence ID" value="CAG8810465.1"/>
    <property type="molecule type" value="Genomic_DNA"/>
</dbReference>
<feature type="non-terminal residue" evidence="1">
    <location>
        <position position="201"/>
    </location>
</feature>
<dbReference type="AlphaFoldDB" id="A0A9N9K483"/>
<accession>A0A9N9K483</accession>
<dbReference type="OrthoDB" id="2409584at2759"/>
<proteinExistence type="predicted"/>
<comment type="caution">
    <text evidence="1">The sequence shown here is derived from an EMBL/GenBank/DDBJ whole genome shotgun (WGS) entry which is preliminary data.</text>
</comment>
<dbReference type="SUPFAM" id="SSF53098">
    <property type="entry name" value="Ribonuclease H-like"/>
    <property type="match status" value="1"/>
</dbReference>
<evidence type="ECO:0000313" key="1">
    <source>
        <dbReference type="EMBL" id="CAG8810465.1"/>
    </source>
</evidence>
<organism evidence="1 2">
    <name type="scientific">Cetraspora pellucida</name>
    <dbReference type="NCBI Taxonomy" id="1433469"/>
    <lineage>
        <taxon>Eukaryota</taxon>
        <taxon>Fungi</taxon>
        <taxon>Fungi incertae sedis</taxon>
        <taxon>Mucoromycota</taxon>
        <taxon>Glomeromycotina</taxon>
        <taxon>Glomeromycetes</taxon>
        <taxon>Diversisporales</taxon>
        <taxon>Gigasporaceae</taxon>
        <taxon>Cetraspora</taxon>
    </lineage>
</organism>